<gene>
    <name evidence="3" type="ORF">E7027_04880</name>
</gene>
<evidence type="ECO:0000256" key="1">
    <source>
        <dbReference type="SAM" id="Phobius"/>
    </source>
</evidence>
<accession>A0A928DPA1</accession>
<keyword evidence="1" id="KW-0812">Transmembrane</keyword>
<keyword evidence="2" id="KW-0732">Signal</keyword>
<keyword evidence="1" id="KW-0472">Membrane</keyword>
<keyword evidence="1" id="KW-1133">Transmembrane helix</keyword>
<name>A0A928DPA1_9BACT</name>
<dbReference type="Proteomes" id="UP000725649">
    <property type="component" value="Unassembled WGS sequence"/>
</dbReference>
<evidence type="ECO:0000313" key="4">
    <source>
        <dbReference type="Proteomes" id="UP000725649"/>
    </source>
</evidence>
<proteinExistence type="predicted"/>
<dbReference type="EMBL" id="SUVG01000005">
    <property type="protein sequence ID" value="MBE6421447.1"/>
    <property type="molecule type" value="Genomic_DNA"/>
</dbReference>
<comment type="caution">
    <text evidence="3">The sequence shown here is derived from an EMBL/GenBank/DDBJ whole genome shotgun (WGS) entry which is preliminary data.</text>
</comment>
<feature type="transmembrane region" description="Helical" evidence="1">
    <location>
        <begin position="141"/>
        <end position="161"/>
    </location>
</feature>
<feature type="signal peptide" evidence="2">
    <location>
        <begin position="1"/>
        <end position="18"/>
    </location>
</feature>
<evidence type="ECO:0000256" key="2">
    <source>
        <dbReference type="SAM" id="SignalP"/>
    </source>
</evidence>
<organism evidence="3 4">
    <name type="scientific">Candidatus Avelusimicrobium gallicola</name>
    <dbReference type="NCBI Taxonomy" id="2562704"/>
    <lineage>
        <taxon>Bacteria</taxon>
        <taxon>Pseudomonadati</taxon>
        <taxon>Elusimicrobiota</taxon>
        <taxon>Elusimicrobia</taxon>
        <taxon>Elusimicrobiales</taxon>
        <taxon>Elusimicrobiaceae</taxon>
        <taxon>Candidatus Avelusimicrobium</taxon>
    </lineage>
</organism>
<evidence type="ECO:0000313" key="3">
    <source>
        <dbReference type="EMBL" id="MBE6421447.1"/>
    </source>
</evidence>
<evidence type="ECO:0008006" key="5">
    <source>
        <dbReference type="Google" id="ProtNLM"/>
    </source>
</evidence>
<feature type="chain" id="PRO_5037870871" description="Protein BatD" evidence="2">
    <location>
        <begin position="19"/>
        <end position="301"/>
    </location>
</feature>
<reference evidence="3" key="1">
    <citation type="submission" date="2019-04" db="EMBL/GenBank/DDBJ databases">
        <title>Evolution of Biomass-Degrading Anaerobic Consortia Revealed by Metagenomics.</title>
        <authorList>
            <person name="Peng X."/>
        </authorList>
    </citation>
    <scope>NUCLEOTIDE SEQUENCE</scope>
    <source>
        <strain evidence="3">SIG66</strain>
    </source>
</reference>
<sequence>MKKLLLFSLFFFSFGVMAQEISITQKQAAASVPFAQPFAVQYALSHSPDYQVAVDEDSLPAEFEITQTSVVKNSPATQTYDFTVIPFSLGKSTFTVTFNLTQEGKTIAQAQEPVYVEITPAKTFPGEDLREIRGPKVPDGWLTWLLAFLAAAALIWVLHLWRKKVTEEKLQITRQEDSRPGHVIALSKIDALLDSGLWEKAEYKLFYITLSDILREYLWRQFQIDASADTSAELLRRVKNMPQMAPLLYQLRDFLSSGDLVKFAQAVPNEQIRNKDVQILRELITETAPKEIIPAQEEEPL</sequence>
<dbReference type="AlphaFoldDB" id="A0A928DPA1"/>
<protein>
    <recommendedName>
        <fullName evidence="5">Protein BatD</fullName>
    </recommendedName>
</protein>